<reference evidence="1 2" key="1">
    <citation type="submission" date="2011-04" db="EMBL/GenBank/DDBJ databases">
        <title>The Genome Sequence of Dysgonomonas gadei ATCC BAA-286.</title>
        <authorList>
            <consortium name="The Broad Institute Genome Sequencing Platform"/>
            <person name="Earl A."/>
            <person name="Ward D."/>
            <person name="Feldgarden M."/>
            <person name="Gevers D."/>
            <person name="Pudlo N."/>
            <person name="Martens E."/>
            <person name="Allen-Vercoe E."/>
            <person name="Young S.K."/>
            <person name="Zeng Q."/>
            <person name="Gargeya S."/>
            <person name="Fitzgerald M."/>
            <person name="Haas B."/>
            <person name="Abouelleil A."/>
            <person name="Alvarado L."/>
            <person name="Arachchi H.M."/>
            <person name="Berlin A."/>
            <person name="Brown A."/>
            <person name="Chapman S.B."/>
            <person name="Chen Z."/>
            <person name="Dunbar C."/>
            <person name="Freedman E."/>
            <person name="Gearin G."/>
            <person name="Gellesch M."/>
            <person name="Goldberg J."/>
            <person name="Griggs A."/>
            <person name="Gujja S."/>
            <person name="Heiman D."/>
            <person name="Howarth C."/>
            <person name="Larson L."/>
            <person name="Lui A."/>
            <person name="MacDonald P.J.P."/>
            <person name="Mehta T."/>
            <person name="Montmayeur A."/>
            <person name="Murphy C."/>
            <person name="Neiman D."/>
            <person name="Pearson M."/>
            <person name="Priest M."/>
            <person name="Roberts A."/>
            <person name="Saif S."/>
            <person name="Shea T."/>
            <person name="Shenoy N."/>
            <person name="Sisk P."/>
            <person name="Stolte C."/>
            <person name="Sykes S."/>
            <person name="Yandava C."/>
            <person name="Wortman J."/>
            <person name="Nusbaum C."/>
            <person name="Birren B."/>
        </authorList>
    </citation>
    <scope>NUCLEOTIDE SEQUENCE [LARGE SCALE GENOMIC DNA]</scope>
    <source>
        <strain evidence="1 2">ATCC BAA-286</strain>
    </source>
</reference>
<protein>
    <submittedName>
        <fullName evidence="1">Uncharacterized protein</fullName>
    </submittedName>
</protein>
<organism evidence="1 2">
    <name type="scientific">Dysgonomonas gadei ATCC BAA-286</name>
    <dbReference type="NCBI Taxonomy" id="742766"/>
    <lineage>
        <taxon>Bacteria</taxon>
        <taxon>Pseudomonadati</taxon>
        <taxon>Bacteroidota</taxon>
        <taxon>Bacteroidia</taxon>
        <taxon>Bacteroidales</taxon>
        <taxon>Dysgonomonadaceae</taxon>
        <taxon>Dysgonomonas</taxon>
    </lineage>
</organism>
<name>F5IWG5_9BACT</name>
<keyword evidence="2" id="KW-1185">Reference proteome</keyword>
<dbReference type="EMBL" id="ADLV01000017">
    <property type="protein sequence ID" value="EGK02475.1"/>
    <property type="molecule type" value="Genomic_DNA"/>
</dbReference>
<evidence type="ECO:0000313" key="2">
    <source>
        <dbReference type="Proteomes" id="UP000004913"/>
    </source>
</evidence>
<gene>
    <name evidence="1" type="ORF">HMPREF9455_01432</name>
</gene>
<comment type="caution">
    <text evidence="1">The sequence shown here is derived from an EMBL/GenBank/DDBJ whole genome shotgun (WGS) entry which is preliminary data.</text>
</comment>
<dbReference type="HOGENOM" id="CLU_3117252_0_0_10"/>
<sequence>MKIMKNMSEVSDFNVTMLTNAKNRRKQFHIPIILILRQNTSDIYHSLVSI</sequence>
<proteinExistence type="predicted"/>
<dbReference type="Proteomes" id="UP000004913">
    <property type="component" value="Unassembled WGS sequence"/>
</dbReference>
<dbReference type="AlphaFoldDB" id="F5IWG5"/>
<accession>F5IWG5</accession>
<evidence type="ECO:0000313" key="1">
    <source>
        <dbReference type="EMBL" id="EGK02475.1"/>
    </source>
</evidence>